<organism evidence="2 3">
    <name type="scientific">Catonella massiliensis</name>
    <dbReference type="NCBI Taxonomy" id="2799636"/>
    <lineage>
        <taxon>Bacteria</taxon>
        <taxon>Bacillati</taxon>
        <taxon>Bacillota</taxon>
        <taxon>Clostridia</taxon>
        <taxon>Lachnospirales</taxon>
        <taxon>Lachnospiraceae</taxon>
        <taxon>Catonella</taxon>
    </lineage>
</organism>
<name>A0ABS1J0B0_9FIRM</name>
<dbReference type="InterPro" id="IPR035940">
    <property type="entry name" value="CAP_sf"/>
</dbReference>
<proteinExistence type="predicted"/>
<evidence type="ECO:0000313" key="3">
    <source>
        <dbReference type="Proteomes" id="UP000604730"/>
    </source>
</evidence>
<reference evidence="2 3" key="1">
    <citation type="submission" date="2021-01" db="EMBL/GenBank/DDBJ databases">
        <title>Isolation and description of Catonella massiliensis sp. nov., a novel Catonella species, isolated from a stable periodontitis subject.</title>
        <authorList>
            <person name="Antezack A."/>
            <person name="Boxberger M."/>
            <person name="La Scola B."/>
            <person name="Monnet-Corti V."/>
        </authorList>
    </citation>
    <scope>NUCLEOTIDE SEQUENCE [LARGE SCALE GENOMIC DNA]</scope>
    <source>
        <strain evidence="2 3">Marseille-Q4567</strain>
    </source>
</reference>
<accession>A0ABS1J0B0</accession>
<dbReference type="InterPro" id="IPR013783">
    <property type="entry name" value="Ig-like_fold"/>
</dbReference>
<dbReference type="Gene3D" id="3.40.33.10">
    <property type="entry name" value="CAP"/>
    <property type="match status" value="1"/>
</dbReference>
<dbReference type="RefSeq" id="WP_208429051.1">
    <property type="nucleotide sequence ID" value="NZ_JAEPRJ010000001.1"/>
</dbReference>
<gene>
    <name evidence="2" type="ORF">JJN12_07265</name>
</gene>
<feature type="chain" id="PRO_5045204739" evidence="1">
    <location>
        <begin position="28"/>
        <end position="547"/>
    </location>
</feature>
<dbReference type="CDD" id="cd05379">
    <property type="entry name" value="CAP_bacterial"/>
    <property type="match status" value="1"/>
</dbReference>
<dbReference type="Gene3D" id="2.60.40.10">
    <property type="entry name" value="Immunoglobulins"/>
    <property type="match status" value="1"/>
</dbReference>
<evidence type="ECO:0000313" key="2">
    <source>
        <dbReference type="EMBL" id="MBK5897576.1"/>
    </source>
</evidence>
<dbReference type="Gene3D" id="2.60.40.1080">
    <property type="match status" value="1"/>
</dbReference>
<dbReference type="EMBL" id="JAEPRJ010000001">
    <property type="protein sequence ID" value="MBK5897576.1"/>
    <property type="molecule type" value="Genomic_DNA"/>
</dbReference>
<evidence type="ECO:0000256" key="1">
    <source>
        <dbReference type="SAM" id="SignalP"/>
    </source>
</evidence>
<sequence length="547" mass="61138">MRRRCKSKIIAALLTGVIITGFPFVNTGNNAYLAKADEYYDNSNTNLYTDDDYSDDSGVNTQNVGVNVDYHTEDEIREFVKEHPADFTSPVEYEEEPLGKAPYSLGRLKYKTLQSALNTLNQIRYIAGLSSDVVLNDEYVKQAQGASVVNSVNDVLTHNPEKPAGMSDEVYKIGAEGASHSNIAMGYNNIDTSLVYGYMEDGDSSNIDRLGHRRWLLNPSMKATGFGYYNNYTAAYVLDDSSAYSPEYGVIWPAQNMPTEYFNKDFPWSISMGYAVSDSVEVELIRLSDNKTWKFSKSSADGYFNVDNGGYGKQGCIIFRPDGIEKYVAGEKFRVNITGLSAPLSYEVSFFDLVPITGLSLDKTPSIIRLGENLDLGIKFLPESAKKIVRVTVDGKILSLGKGKNSGIYDYDADNGFDIKADKYGTTTISVSTYDGRITKSKKITVIPSDVYIYSTESRYIYGTKYGKISLQVSKDKTVSGYEVLYSTNKNFKYAKKLISNSYKKTKFTINNALSRRTYYIKARAFVKVGGKKIYGAYSKTDTYRIY</sequence>
<keyword evidence="1" id="KW-0732">Signal</keyword>
<comment type="caution">
    <text evidence="2">The sequence shown here is derived from an EMBL/GenBank/DDBJ whole genome shotgun (WGS) entry which is preliminary data.</text>
</comment>
<feature type="signal peptide" evidence="1">
    <location>
        <begin position="1"/>
        <end position="27"/>
    </location>
</feature>
<keyword evidence="3" id="KW-1185">Reference proteome</keyword>
<dbReference type="Proteomes" id="UP000604730">
    <property type="component" value="Unassembled WGS sequence"/>
</dbReference>
<protein>
    <submittedName>
        <fullName evidence="2">CAP domain-containing protein</fullName>
    </submittedName>
</protein>